<name>A0A9J7BJF2_9BACT</name>
<evidence type="ECO:0000313" key="2">
    <source>
        <dbReference type="Proteomes" id="UP001059380"/>
    </source>
</evidence>
<dbReference type="RefSeq" id="WP_260792369.1">
    <property type="nucleotide sequence ID" value="NZ_CP093313.1"/>
</dbReference>
<sequence length="164" mass="18798">MKRELPVSGVVPIAEMRGEDDDETQRLRSMEATARAFLSDFDWCSEIREFYFGEGIGDVFAIFLARIKPNRPSVDEYVWVIVGDIPSAYLVTDDCPSPKEALEGYIWEVRKWVALAKEGRTSRDVIPVNAPATREWAQMLERRLNALEQRIIPIWFTSSDSTPQ</sequence>
<reference evidence="1" key="1">
    <citation type="submission" date="2021-04" db="EMBL/GenBank/DDBJ databases">
        <title>Phylogenetic analysis of Acidobacteriaceae.</title>
        <authorList>
            <person name="Qiu L."/>
            <person name="Zhang Q."/>
        </authorList>
    </citation>
    <scope>NUCLEOTIDE SEQUENCE</scope>
    <source>
        <strain evidence="1">DSM 25168</strain>
    </source>
</reference>
<dbReference type="Proteomes" id="UP001059380">
    <property type="component" value="Chromosome"/>
</dbReference>
<dbReference type="EMBL" id="CP093313">
    <property type="protein sequence ID" value="UWZ83036.1"/>
    <property type="molecule type" value="Genomic_DNA"/>
</dbReference>
<protein>
    <submittedName>
        <fullName evidence="1">Uncharacterized protein</fullName>
    </submittedName>
</protein>
<evidence type="ECO:0000313" key="1">
    <source>
        <dbReference type="EMBL" id="UWZ83036.1"/>
    </source>
</evidence>
<dbReference type="AlphaFoldDB" id="A0A9J7BJF2"/>
<proteinExistence type="predicted"/>
<gene>
    <name evidence="1" type="ORF">MOP44_20995</name>
</gene>
<keyword evidence="2" id="KW-1185">Reference proteome</keyword>
<organism evidence="1 2">
    <name type="scientific">Occallatibacter riparius</name>
    <dbReference type="NCBI Taxonomy" id="1002689"/>
    <lineage>
        <taxon>Bacteria</taxon>
        <taxon>Pseudomonadati</taxon>
        <taxon>Acidobacteriota</taxon>
        <taxon>Terriglobia</taxon>
        <taxon>Terriglobales</taxon>
        <taxon>Acidobacteriaceae</taxon>
        <taxon>Occallatibacter</taxon>
    </lineage>
</organism>
<dbReference type="KEGG" id="orp:MOP44_20995"/>
<accession>A0A9J7BJF2</accession>